<protein>
    <recommendedName>
        <fullName evidence="7">Derlin</fullName>
    </recommendedName>
</protein>
<evidence type="ECO:0000256" key="4">
    <source>
        <dbReference type="ARBA" id="ARBA00022824"/>
    </source>
</evidence>
<dbReference type="InterPro" id="IPR007599">
    <property type="entry name" value="DER1"/>
</dbReference>
<keyword evidence="11" id="KW-1185">Reference proteome</keyword>
<name>A0A0G4FZ87_VITBC</name>
<comment type="similarity">
    <text evidence="2 7">Belongs to the derlin family.</text>
</comment>
<dbReference type="OrthoDB" id="19102at2759"/>
<comment type="function">
    <text evidence="7">May be involved in the degradation of misfolded endoplasmic reticulum (ER) luminal proteins.</text>
</comment>
<feature type="chain" id="PRO_5005189304" description="Derlin" evidence="9">
    <location>
        <begin position="18"/>
        <end position="351"/>
    </location>
</feature>
<evidence type="ECO:0000313" key="11">
    <source>
        <dbReference type="Proteomes" id="UP000041254"/>
    </source>
</evidence>
<gene>
    <name evidence="10" type="ORF">Vbra_16574</name>
</gene>
<evidence type="ECO:0000256" key="2">
    <source>
        <dbReference type="ARBA" id="ARBA00008917"/>
    </source>
</evidence>
<keyword evidence="4 7" id="KW-0256">Endoplasmic reticulum</keyword>
<dbReference type="Gene3D" id="1.20.1540.10">
    <property type="entry name" value="Rhomboid-like"/>
    <property type="match status" value="1"/>
</dbReference>
<evidence type="ECO:0000256" key="3">
    <source>
        <dbReference type="ARBA" id="ARBA00022692"/>
    </source>
</evidence>
<keyword evidence="9" id="KW-0732">Signal</keyword>
<feature type="signal peptide" evidence="9">
    <location>
        <begin position="1"/>
        <end position="17"/>
    </location>
</feature>
<dbReference type="PhylomeDB" id="A0A0G4FZ87"/>
<feature type="region of interest" description="Disordered" evidence="8">
    <location>
        <begin position="65"/>
        <end position="96"/>
    </location>
</feature>
<evidence type="ECO:0000256" key="8">
    <source>
        <dbReference type="SAM" id="MobiDB-lite"/>
    </source>
</evidence>
<sequence>MKLPWLLIFLLAHIAFCIDPSPVDHAPSGGEGRWVSSVRRSRPVDLRPSSVLLTRPPDALFTCRGGARASSRGPAKGRRQRRTTADPKGVRKLSQSPGRSFYSNWIAPVLRIYTNIQLITRLYLSLALLLSLLQLKPLSVDPSVFALEWERTVRSFEFWRPFTAMAFQGDLTLSMISTMYFMWQYGQSLEEAKGSAEQLVFMLTQVILLSLIGFRFQLPFTGRAFSSALVYACSRREPFAMVPVFLNIRVQYWKVPFAQAVIDVLSAQKINAAIPHLMGIATGHFYHFFNQIYPGMGGYAWLSAPRWLRRRIDSDKHVYEPLSAAGSKRRGDQGGNGKRRFDKGRGRRLGG</sequence>
<dbReference type="InParanoid" id="A0A0G4FZ87"/>
<dbReference type="SUPFAM" id="SSF144091">
    <property type="entry name" value="Rhomboid-like"/>
    <property type="match status" value="1"/>
</dbReference>
<dbReference type="STRING" id="1169540.A0A0G4FZ87"/>
<dbReference type="GO" id="GO:0006950">
    <property type="term" value="P:response to stress"/>
    <property type="evidence" value="ECO:0007669"/>
    <property type="project" value="UniProtKB-ARBA"/>
</dbReference>
<proteinExistence type="inferred from homology"/>
<evidence type="ECO:0000256" key="7">
    <source>
        <dbReference type="RuleBase" id="RU363059"/>
    </source>
</evidence>
<evidence type="ECO:0000256" key="6">
    <source>
        <dbReference type="ARBA" id="ARBA00023136"/>
    </source>
</evidence>
<dbReference type="VEuPathDB" id="CryptoDB:Vbra_16574"/>
<keyword evidence="5" id="KW-1133">Transmembrane helix</keyword>
<accession>A0A0G4FZ87</accession>
<feature type="compositionally biased region" description="Basic residues" evidence="8">
    <location>
        <begin position="337"/>
        <end position="351"/>
    </location>
</feature>
<feature type="region of interest" description="Disordered" evidence="8">
    <location>
        <begin position="322"/>
        <end position="351"/>
    </location>
</feature>
<evidence type="ECO:0000256" key="1">
    <source>
        <dbReference type="ARBA" id="ARBA00004477"/>
    </source>
</evidence>
<keyword evidence="3" id="KW-0812">Transmembrane</keyword>
<dbReference type="PANTHER" id="PTHR11009">
    <property type="entry name" value="DER1-LIKE PROTEIN, DERLIN"/>
    <property type="match status" value="1"/>
</dbReference>
<comment type="subcellular location">
    <subcellularLocation>
        <location evidence="1 7">Endoplasmic reticulum membrane</location>
        <topology evidence="1 7">Multi-pass membrane protein</topology>
    </subcellularLocation>
</comment>
<dbReference type="GO" id="GO:0005789">
    <property type="term" value="C:endoplasmic reticulum membrane"/>
    <property type="evidence" value="ECO:0007669"/>
    <property type="project" value="UniProtKB-SubCell"/>
</dbReference>
<dbReference type="Proteomes" id="UP000041254">
    <property type="component" value="Unassembled WGS sequence"/>
</dbReference>
<organism evidence="10 11">
    <name type="scientific">Vitrella brassicaformis (strain CCMP3155)</name>
    <dbReference type="NCBI Taxonomy" id="1169540"/>
    <lineage>
        <taxon>Eukaryota</taxon>
        <taxon>Sar</taxon>
        <taxon>Alveolata</taxon>
        <taxon>Colpodellida</taxon>
        <taxon>Vitrellaceae</taxon>
        <taxon>Vitrella</taxon>
    </lineage>
</organism>
<evidence type="ECO:0000256" key="9">
    <source>
        <dbReference type="SAM" id="SignalP"/>
    </source>
</evidence>
<reference evidence="10 11" key="1">
    <citation type="submission" date="2014-11" db="EMBL/GenBank/DDBJ databases">
        <authorList>
            <person name="Zhu J."/>
            <person name="Qi W."/>
            <person name="Song R."/>
        </authorList>
    </citation>
    <scope>NUCLEOTIDE SEQUENCE [LARGE SCALE GENOMIC DNA]</scope>
</reference>
<dbReference type="AlphaFoldDB" id="A0A0G4FZ87"/>
<keyword evidence="6" id="KW-0472">Membrane</keyword>
<evidence type="ECO:0000256" key="5">
    <source>
        <dbReference type="ARBA" id="ARBA00022989"/>
    </source>
</evidence>
<dbReference type="InterPro" id="IPR035952">
    <property type="entry name" value="Rhomboid-like_sf"/>
</dbReference>
<dbReference type="Pfam" id="PF04511">
    <property type="entry name" value="DER1"/>
    <property type="match status" value="1"/>
</dbReference>
<evidence type="ECO:0000313" key="10">
    <source>
        <dbReference type="EMBL" id="CEM20934.1"/>
    </source>
</evidence>
<dbReference type="EMBL" id="CDMY01000531">
    <property type="protein sequence ID" value="CEM20934.1"/>
    <property type="molecule type" value="Genomic_DNA"/>
</dbReference>